<name>X1UH90_9ZZZZ</name>
<evidence type="ECO:0000313" key="1">
    <source>
        <dbReference type="EMBL" id="GAI91714.1"/>
    </source>
</evidence>
<proteinExistence type="predicted"/>
<reference evidence="1" key="1">
    <citation type="journal article" date="2014" name="Front. Microbiol.">
        <title>High frequency of phylogenetically diverse reductive dehalogenase-homologous genes in deep subseafloor sedimentary metagenomes.</title>
        <authorList>
            <person name="Kawai M."/>
            <person name="Futagami T."/>
            <person name="Toyoda A."/>
            <person name="Takaki Y."/>
            <person name="Nishi S."/>
            <person name="Hori S."/>
            <person name="Arai W."/>
            <person name="Tsubouchi T."/>
            <person name="Morono Y."/>
            <person name="Uchiyama I."/>
            <person name="Ito T."/>
            <person name="Fujiyama A."/>
            <person name="Inagaki F."/>
            <person name="Takami H."/>
        </authorList>
    </citation>
    <scope>NUCLEOTIDE SEQUENCE</scope>
    <source>
        <strain evidence="1">Expedition CK06-06</strain>
    </source>
</reference>
<organism evidence="1">
    <name type="scientific">marine sediment metagenome</name>
    <dbReference type="NCBI Taxonomy" id="412755"/>
    <lineage>
        <taxon>unclassified sequences</taxon>
        <taxon>metagenomes</taxon>
        <taxon>ecological metagenomes</taxon>
    </lineage>
</organism>
<sequence length="112" mass="13077">MNIRIHGSRDDFYENQLEMPETEEERDRLFSKYHQIVMNEIASQYPDATVEFTHENSLRAVEVSIAEDDTDDWESFAREARQEMDVVERVGDILDKVFSDGTWAENTEPATS</sequence>
<protein>
    <submittedName>
        <fullName evidence="1">Uncharacterized protein</fullName>
    </submittedName>
</protein>
<gene>
    <name evidence="1" type="ORF">S12H4_38374</name>
</gene>
<accession>X1UH90</accession>
<dbReference type="AlphaFoldDB" id="X1UH90"/>
<comment type="caution">
    <text evidence="1">The sequence shown here is derived from an EMBL/GenBank/DDBJ whole genome shotgun (WGS) entry which is preliminary data.</text>
</comment>
<dbReference type="EMBL" id="BARW01023094">
    <property type="protein sequence ID" value="GAI91714.1"/>
    <property type="molecule type" value="Genomic_DNA"/>
</dbReference>